<dbReference type="InterPro" id="IPR016024">
    <property type="entry name" value="ARM-type_fold"/>
</dbReference>
<evidence type="ECO:0008006" key="4">
    <source>
        <dbReference type="Google" id="ProtNLM"/>
    </source>
</evidence>
<feature type="region of interest" description="Disordered" evidence="1">
    <location>
        <begin position="178"/>
        <end position="220"/>
    </location>
</feature>
<feature type="compositionally biased region" description="Low complexity" evidence="1">
    <location>
        <begin position="1264"/>
        <end position="1316"/>
    </location>
</feature>
<sequence length="1742" mass="192650">MMSLPTPPGTSHREEKENRSSFSFSFQPASRVVWSEQNEVHTLPSPLSPIQAPLLVRSVHKRPPTKSILKKTNHALPAIVEEEQREETPEPEDPMIDLNYLENPVSRIIAPDTPLRELIESYAILAARLRACVGTKTNVDSTWPLFRPIRANREAFVGAIVRDLARVLEDPLELVVPTQPQPEVEPSVALQETERETCNKGLPSPRDSPKKKKKKGMTEEQVKYARDLSTTSQTVIKFVSIIAVLPGLYQMFTDRELGFILTQILAMPLSETLPTPNCRKSWSLSIWFLQVQRLPEHILEPASDRIARSLQRALDGELGKEGKKGCTNDALKAVNSLSVAYPLTFVPAFTPILPSILACLLATTIHVRSLACHALGGFAYGSARIPTCELHTHISDYIVKYILCPAPGTPSKRTILPTDDSALVRTLRTTLQQPASEVQYAPQGPVWALSVLASLVVLLRGAVFHTVKVARALAALFSLAMRQKKSSIRGLSCLVWRTMTWAYLQPAPVKLRPEDDQSQVDELEDPRDPLVQEKERRRLADGWRIISSVTDMGAGTATISGLLGYSQDPDERDYALRQALTVMKIMSKKNESSGQDTLELLVQLLHLGKADPDVSNDDDADGEEGRGGVFRDESTEEAKEWDHMKLLVEPLFSCYPGLMTTEYQSITGVIRSMFHMAPQVEDVRWLTPEELSSNFIVGVLVDAWKEGLRALRLHWGVELPWELREIFARLIKVKVRIAKESGDEEALVQVADFAVEVLTEVFEDNLMDLSPPSTSLSDLYAPPKPPKIMPKIKAPLYSRMKPALKLFLIHRLWTIVKAYIPKSALGEAAGRFLKFLIARETATLGKGYSADAIHEVYGELCSSIAVVCEPGDFETFWTFGRAMGAEWKNRYEWTVDAKPMIWSRFAQVWEDEGAMWEVGVVLLSVPFRVGCSWTLSGHDLDIWENVLKQTINRALDLGIDSFTVLDQVSSSISSHRSGHIATLIRIVDLLLSNFDIDDARQAPEDLLTLVEKALLRSYPPPNNDSVPCMWLIRSLTRIVDGCSMGISRDVFEKVMDGVSVWISDEYGVLSEDDYSFNILPLYQTLLLGVRTLPKSLDVLEVFAPLIYSAFTGSSTKPEGVFEAFQEFWQASGYEAIVDDANMPELIAFCLERINAPPIPTTTQDITEHDASESISDPMEVDEVEEHLTRPTTPESEDEEDIAMCLSPEIQEITKEVFMHSRHFAPSTPSRSDALEPPQSPTPARSRITSMTKLSIPGRPKKSIESSSTPIPIPSFSLRLMSGGSVSSRTSKASTSSKSLEAKTFSQSSTSTLVSSSNKENRSPYFMADITSEQSGAVSPKESAPAPVTPTRQGILGKRRSIDMDLVDEDEVVLMRRRSSSVGSGLRMSKARAAKGMKKGSGSGSFSKVSVSRMEENKATLVGSSRDGKSTKALPELKPFPKLEIKDKEKEKQQDTPAEEEESSPQDDIPRSRKRKGVFLDAVELPLRRSVRRRTESMPEPRSSSPAPSTPTTSRTRTLTLTTTKLRRGPTETPRPPVSLRRTRSATRLLGMEATFERLPSTPTKKSKGKQRASDIVGLENVSSNTSEEPSLASDPLTSSSPLRILREVVVANSDDSIMLATPSKYSPPPPELPSSDDLPFLGLVTPRRLISPAMKRISETVSTDSDPPSDDSILTASPSRDRAARRSGFNGATPAPSLFAHSSTAKARKGRRASASPSPLRRGIKRTSISSLFGIDGETLSY</sequence>
<feature type="region of interest" description="Disordered" evidence="1">
    <location>
        <begin position="1223"/>
        <end position="1359"/>
    </location>
</feature>
<protein>
    <recommendedName>
        <fullName evidence="4">Telomere-associated protein Rif1 N-terminal domain-containing protein</fullName>
    </recommendedName>
</protein>
<feature type="compositionally biased region" description="Low complexity" evidence="1">
    <location>
        <begin position="1499"/>
        <end position="1523"/>
    </location>
</feature>
<feature type="compositionally biased region" description="Basic and acidic residues" evidence="1">
    <location>
        <begin position="1438"/>
        <end position="1453"/>
    </location>
</feature>
<proteinExistence type="predicted"/>
<dbReference type="SUPFAM" id="SSF48371">
    <property type="entry name" value="ARM repeat"/>
    <property type="match status" value="1"/>
</dbReference>
<keyword evidence="3" id="KW-1185">Reference proteome</keyword>
<dbReference type="EMBL" id="JANAWD010000024">
    <property type="protein sequence ID" value="KAJ3490672.1"/>
    <property type="molecule type" value="Genomic_DNA"/>
</dbReference>
<feature type="region of interest" description="Disordered" evidence="1">
    <location>
        <begin position="1377"/>
        <end position="1598"/>
    </location>
</feature>
<accession>A0AAD5YN41</accession>
<name>A0AAD5YN41_9APHY</name>
<evidence type="ECO:0000313" key="3">
    <source>
        <dbReference type="Proteomes" id="UP001212997"/>
    </source>
</evidence>
<feature type="compositionally biased region" description="Low complexity" evidence="1">
    <location>
        <begin position="178"/>
        <end position="188"/>
    </location>
</feature>
<organism evidence="2 3">
    <name type="scientific">Meripilus lineatus</name>
    <dbReference type="NCBI Taxonomy" id="2056292"/>
    <lineage>
        <taxon>Eukaryota</taxon>
        <taxon>Fungi</taxon>
        <taxon>Dikarya</taxon>
        <taxon>Basidiomycota</taxon>
        <taxon>Agaricomycotina</taxon>
        <taxon>Agaricomycetes</taxon>
        <taxon>Polyporales</taxon>
        <taxon>Meripilaceae</taxon>
        <taxon>Meripilus</taxon>
    </lineage>
</organism>
<feature type="region of interest" description="Disordered" evidence="1">
    <location>
        <begin position="1658"/>
        <end position="1727"/>
    </location>
</feature>
<comment type="caution">
    <text evidence="2">The sequence shown here is derived from an EMBL/GenBank/DDBJ whole genome shotgun (WGS) entry which is preliminary data.</text>
</comment>
<gene>
    <name evidence="2" type="ORF">NLI96_g1245</name>
</gene>
<feature type="compositionally biased region" description="Basic residues" evidence="1">
    <location>
        <begin position="1388"/>
        <end position="1397"/>
    </location>
</feature>
<dbReference type="Proteomes" id="UP001212997">
    <property type="component" value="Unassembled WGS sequence"/>
</dbReference>
<feature type="region of interest" description="Disordered" evidence="1">
    <location>
        <begin position="612"/>
        <end position="636"/>
    </location>
</feature>
<evidence type="ECO:0000256" key="1">
    <source>
        <dbReference type="SAM" id="MobiDB-lite"/>
    </source>
</evidence>
<evidence type="ECO:0000313" key="2">
    <source>
        <dbReference type="EMBL" id="KAJ3490672.1"/>
    </source>
</evidence>
<reference evidence="2" key="1">
    <citation type="submission" date="2022-07" db="EMBL/GenBank/DDBJ databases">
        <title>Genome Sequence of Physisporinus lineatus.</title>
        <authorList>
            <person name="Buettner E."/>
        </authorList>
    </citation>
    <scope>NUCLEOTIDE SEQUENCE</scope>
    <source>
        <strain evidence="2">VT162</strain>
    </source>
</reference>
<feature type="compositionally biased region" description="Low complexity" evidence="1">
    <location>
        <begin position="1662"/>
        <end position="1678"/>
    </location>
</feature>
<feature type="region of interest" description="Disordered" evidence="1">
    <location>
        <begin position="1619"/>
        <end position="1639"/>
    </location>
</feature>
<feature type="compositionally biased region" description="Basic and acidic residues" evidence="1">
    <location>
        <begin position="623"/>
        <end position="636"/>
    </location>
</feature>
<feature type="region of interest" description="Disordered" evidence="1">
    <location>
        <begin position="1160"/>
        <end position="1199"/>
    </location>
</feature>
<feature type="region of interest" description="Disordered" evidence="1">
    <location>
        <begin position="1"/>
        <end position="24"/>
    </location>
</feature>